<feature type="repeat" description="WD" evidence="6">
    <location>
        <begin position="375"/>
        <end position="416"/>
    </location>
</feature>
<feature type="repeat" description="WD" evidence="6">
    <location>
        <begin position="161"/>
        <end position="202"/>
    </location>
</feature>
<organism evidence="9 10">
    <name type="scientific">Drosophila kikkawai</name>
    <name type="common">Fruit fly</name>
    <dbReference type="NCBI Taxonomy" id="30033"/>
    <lineage>
        <taxon>Eukaryota</taxon>
        <taxon>Metazoa</taxon>
        <taxon>Ecdysozoa</taxon>
        <taxon>Arthropoda</taxon>
        <taxon>Hexapoda</taxon>
        <taxon>Insecta</taxon>
        <taxon>Pterygota</taxon>
        <taxon>Neoptera</taxon>
        <taxon>Endopterygota</taxon>
        <taxon>Diptera</taxon>
        <taxon>Brachycera</taxon>
        <taxon>Muscomorpha</taxon>
        <taxon>Ephydroidea</taxon>
        <taxon>Drosophilidae</taxon>
        <taxon>Drosophila</taxon>
        <taxon>Sophophora</taxon>
    </lineage>
</organism>
<evidence type="ECO:0000256" key="2">
    <source>
        <dbReference type="ARBA" id="ARBA00022574"/>
    </source>
</evidence>
<evidence type="ECO:0000256" key="4">
    <source>
        <dbReference type="ARBA" id="ARBA00023242"/>
    </source>
</evidence>
<evidence type="ECO:0000256" key="7">
    <source>
        <dbReference type="SAM" id="MobiDB-lite"/>
    </source>
</evidence>
<feature type="repeat" description="WD" evidence="6">
    <location>
        <begin position="119"/>
        <end position="160"/>
    </location>
</feature>
<proteinExistence type="inferred from homology"/>
<dbReference type="PRINTS" id="PR00320">
    <property type="entry name" value="GPROTEINBRPT"/>
</dbReference>
<keyword evidence="2 6" id="KW-0853">WD repeat</keyword>
<dbReference type="PANTHER" id="PTHR19848">
    <property type="entry name" value="WD40 REPEAT PROTEIN"/>
    <property type="match status" value="1"/>
</dbReference>
<dbReference type="Pfam" id="PF00400">
    <property type="entry name" value="WD40"/>
    <property type="match status" value="7"/>
</dbReference>
<sequence>MLAKKQKMQAETDSAGEAPQATPHTIQARLISDTGEEAGPPIDLPAGITTQQLGLICNALLKNEETTPYLFFVGDYEIKKSLEDTLDLATVDTENVIDIVYQPQAVFKVRPVTRCTSSMPGHAEAVVSLNFSPDGAHLASGSGDTTVRLWDLNTETPHFTCTGHKQWVLCVSWAPDGKRLASGCKAGSIIIWDPETGQQKGRPLSGHKKHINCLAWEPYHRDPECRRLASASGDGDCRIWDVKLGQCLMNIAGHTNAVTAVRWGGAGLIYTSSKDRTVKMWRAADGILCRTFSGHAHWVNNIALSTDYVLRTGPFHPVKDRSKSHLSQSTEELQESALKRYQAVCPDEVESLVSCSDDNTLYLWRNNQNKCVERMTGHQNVVNDVKYSPDVKLIASASFDKSVRLWRAHDGQYMATFRGHVQAVYTLAWSADSRLIVSGSKDSTLKVWSVQTKKLAQELPGHADEVFGVDWAPDGSRVASGGKDKVIKLWAY</sequence>
<dbReference type="SUPFAM" id="SSF50978">
    <property type="entry name" value="WD40 repeat-like"/>
    <property type="match status" value="1"/>
</dbReference>
<dbReference type="PRINTS" id="PR00319">
    <property type="entry name" value="GPROTEINB"/>
</dbReference>
<dbReference type="GO" id="GO:0007219">
    <property type="term" value="P:Notch signaling pathway"/>
    <property type="evidence" value="ECO:0007669"/>
    <property type="project" value="TreeGrafter"/>
</dbReference>
<feature type="repeat" description="WD" evidence="6">
    <location>
        <begin position="459"/>
        <end position="492"/>
    </location>
</feature>
<evidence type="ECO:0000256" key="1">
    <source>
        <dbReference type="ARBA" id="ARBA00004604"/>
    </source>
</evidence>
<dbReference type="FunFam" id="2.130.10.10:FF:000092">
    <property type="entry name" value="notchless protein homolog"/>
    <property type="match status" value="1"/>
</dbReference>
<dbReference type="GO" id="GO:0005730">
    <property type="term" value="C:nucleolus"/>
    <property type="evidence" value="ECO:0007669"/>
    <property type="project" value="UniProtKB-SubCell"/>
</dbReference>
<name>A0A6P4IGA5_DROKI</name>
<dbReference type="PROSITE" id="PS00678">
    <property type="entry name" value="WD_REPEATS_1"/>
    <property type="match status" value="2"/>
</dbReference>
<dbReference type="AlphaFoldDB" id="A0A6P4IGA5"/>
<dbReference type="PANTHER" id="PTHR19848:SF0">
    <property type="entry name" value="NOTCHLESS PROTEIN HOMOLOG 1"/>
    <property type="match status" value="1"/>
</dbReference>
<dbReference type="InterPro" id="IPR019775">
    <property type="entry name" value="WD40_repeat_CS"/>
</dbReference>
<dbReference type="PROSITE" id="PS50082">
    <property type="entry name" value="WD_REPEATS_2"/>
    <property type="match status" value="7"/>
</dbReference>
<dbReference type="InterPro" id="IPR012972">
    <property type="entry name" value="NLE"/>
</dbReference>
<dbReference type="OrthoDB" id="10267436at2759"/>
<dbReference type="SMART" id="SM00320">
    <property type="entry name" value="WD40"/>
    <property type="match status" value="8"/>
</dbReference>
<evidence type="ECO:0000256" key="5">
    <source>
        <dbReference type="ARBA" id="ARBA00061016"/>
    </source>
</evidence>
<dbReference type="CDD" id="cd00200">
    <property type="entry name" value="WD40"/>
    <property type="match status" value="1"/>
</dbReference>
<evidence type="ECO:0000313" key="9">
    <source>
        <dbReference type="Proteomes" id="UP001652661"/>
    </source>
</evidence>
<feature type="repeat" description="WD" evidence="6">
    <location>
        <begin position="251"/>
        <end position="281"/>
    </location>
</feature>
<reference evidence="9" key="1">
    <citation type="submission" date="2025-05" db="UniProtKB">
        <authorList>
            <consortium name="RefSeq"/>
        </authorList>
    </citation>
    <scope>NUCLEOTIDE SEQUENCE [LARGE SCALE GENOMIC DNA]</scope>
    <source>
        <strain evidence="9">14028-0561.14</strain>
    </source>
</reference>
<comment type="subcellular location">
    <subcellularLocation>
        <location evidence="1">Nucleus</location>
        <location evidence="1">Nucleolus</location>
    </subcellularLocation>
</comment>
<dbReference type="OMA" id="AWEPYHR"/>
<comment type="similarity">
    <text evidence="5">Belongs to the NLE1/RSA4 family.</text>
</comment>
<feature type="domain" description="NLE" evidence="8">
    <location>
        <begin position="26"/>
        <end position="86"/>
    </location>
</feature>
<dbReference type="RefSeq" id="XP_017021801.1">
    <property type="nucleotide sequence ID" value="XM_017166312.2"/>
</dbReference>
<dbReference type="Proteomes" id="UP001652661">
    <property type="component" value="Chromosome 2L"/>
</dbReference>
<accession>A0A6P4IGA5</accession>
<feature type="region of interest" description="Disordered" evidence="7">
    <location>
        <begin position="1"/>
        <end position="24"/>
    </location>
</feature>
<evidence type="ECO:0000259" key="8">
    <source>
        <dbReference type="Pfam" id="PF08154"/>
    </source>
</evidence>
<evidence type="ECO:0000313" key="10">
    <source>
        <dbReference type="RefSeq" id="XP_017021801.1"/>
    </source>
</evidence>
<dbReference type="InterPro" id="IPR001680">
    <property type="entry name" value="WD40_rpt"/>
</dbReference>
<dbReference type="Gene3D" id="2.130.10.10">
    <property type="entry name" value="YVTN repeat-like/Quinoprotein amine dehydrogenase"/>
    <property type="match status" value="1"/>
</dbReference>
<dbReference type="Pfam" id="PF08154">
    <property type="entry name" value="NLE"/>
    <property type="match status" value="1"/>
</dbReference>
<dbReference type="InterPro" id="IPR036322">
    <property type="entry name" value="WD40_repeat_dom_sf"/>
</dbReference>
<keyword evidence="3" id="KW-0677">Repeat</keyword>
<dbReference type="InterPro" id="IPR020472">
    <property type="entry name" value="WD40_PAC1"/>
</dbReference>
<keyword evidence="4" id="KW-0539">Nucleus</keyword>
<dbReference type="GO" id="GO:0000027">
    <property type="term" value="P:ribosomal large subunit assembly"/>
    <property type="evidence" value="ECO:0007669"/>
    <property type="project" value="TreeGrafter"/>
</dbReference>
<keyword evidence="9" id="KW-1185">Reference proteome</keyword>
<reference evidence="10" key="2">
    <citation type="submission" date="2025-08" db="UniProtKB">
        <authorList>
            <consortium name="RefSeq"/>
        </authorList>
    </citation>
    <scope>IDENTIFICATION</scope>
    <source>
        <strain evidence="10">14028-0561.14</strain>
        <tissue evidence="10">Whole fly</tissue>
    </source>
</reference>
<dbReference type="InterPro" id="IPR001632">
    <property type="entry name" value="WD40_G-protein_beta-like"/>
</dbReference>
<protein>
    <submittedName>
        <fullName evidence="10">Protein Notchless</fullName>
    </submittedName>
</protein>
<evidence type="ECO:0000256" key="3">
    <source>
        <dbReference type="ARBA" id="ARBA00022737"/>
    </source>
</evidence>
<gene>
    <name evidence="10" type="primary">Nle</name>
</gene>
<dbReference type="InterPro" id="IPR015943">
    <property type="entry name" value="WD40/YVTN_repeat-like_dom_sf"/>
</dbReference>
<feature type="repeat" description="WD" evidence="6">
    <location>
        <begin position="204"/>
        <end position="250"/>
    </location>
</feature>
<evidence type="ECO:0000256" key="6">
    <source>
        <dbReference type="PROSITE-ProRule" id="PRU00221"/>
    </source>
</evidence>
<dbReference type="PROSITE" id="PS50294">
    <property type="entry name" value="WD_REPEATS_REGION"/>
    <property type="match status" value="7"/>
</dbReference>
<feature type="repeat" description="WD" evidence="6">
    <location>
        <begin position="417"/>
        <end position="458"/>
    </location>
</feature>